<gene>
    <name evidence="4" type="ORF">HLB44_01940</name>
</gene>
<dbReference type="RefSeq" id="WP_173120040.1">
    <property type="nucleotide sequence ID" value="NZ_JABRWJ010000001.1"/>
</dbReference>
<keyword evidence="1" id="KW-0808">Transferase</keyword>
<reference evidence="4 5" key="1">
    <citation type="submission" date="2020-05" db="EMBL/GenBank/DDBJ databases">
        <title>Aquincola sp. isolate from soil.</title>
        <authorList>
            <person name="Han J."/>
            <person name="Kim D.-U."/>
        </authorList>
    </citation>
    <scope>NUCLEOTIDE SEQUENCE [LARGE SCALE GENOMIC DNA]</scope>
    <source>
        <strain evidence="4 5">S2</strain>
    </source>
</reference>
<dbReference type="InterPro" id="IPR000182">
    <property type="entry name" value="GNAT_dom"/>
</dbReference>
<keyword evidence="2" id="KW-0012">Acyltransferase</keyword>
<keyword evidence="5" id="KW-1185">Reference proteome</keyword>
<dbReference type="SUPFAM" id="SSF55729">
    <property type="entry name" value="Acyl-CoA N-acyltransferases (Nat)"/>
    <property type="match status" value="1"/>
</dbReference>
<proteinExistence type="predicted"/>
<dbReference type="InterPro" id="IPR016181">
    <property type="entry name" value="Acyl_CoA_acyltransferase"/>
</dbReference>
<comment type="caution">
    <text evidence="4">The sequence shown here is derived from an EMBL/GenBank/DDBJ whole genome shotgun (WGS) entry which is preliminary data.</text>
</comment>
<dbReference type="PANTHER" id="PTHR43877:SF2">
    <property type="entry name" value="AMINOALKYLPHOSPHONATE N-ACETYLTRANSFERASE-RELATED"/>
    <property type="match status" value="1"/>
</dbReference>
<evidence type="ECO:0000256" key="1">
    <source>
        <dbReference type="ARBA" id="ARBA00022679"/>
    </source>
</evidence>
<evidence type="ECO:0000256" key="2">
    <source>
        <dbReference type="ARBA" id="ARBA00023315"/>
    </source>
</evidence>
<sequence>MILDNLTLRPATHADALCIGVLATQVFLDTYATEGIRPALAREVLQTMSPQAFAPLLLDPSIGFILAELNAHLVGFAQLQLPALRDDVPSRRAAELQRLYVQARFASVGVGTRLLRAAEAEAAALGADTLWLTAWSGNQRARAFYARRGYADIGATSHHFEQESFENRLFVRALGSTAA</sequence>
<evidence type="ECO:0000313" key="5">
    <source>
        <dbReference type="Proteomes" id="UP000737171"/>
    </source>
</evidence>
<accession>A0ABX2EA83</accession>
<dbReference type="PANTHER" id="PTHR43877">
    <property type="entry name" value="AMINOALKYLPHOSPHONATE N-ACETYLTRANSFERASE-RELATED-RELATED"/>
    <property type="match status" value="1"/>
</dbReference>
<organism evidence="4 5">
    <name type="scientific">Pseudaquabacterium terrae</name>
    <dbReference type="NCBI Taxonomy" id="2732868"/>
    <lineage>
        <taxon>Bacteria</taxon>
        <taxon>Pseudomonadati</taxon>
        <taxon>Pseudomonadota</taxon>
        <taxon>Betaproteobacteria</taxon>
        <taxon>Burkholderiales</taxon>
        <taxon>Sphaerotilaceae</taxon>
        <taxon>Pseudaquabacterium</taxon>
    </lineage>
</organism>
<protein>
    <submittedName>
        <fullName evidence="4">GNAT family N-acetyltransferase</fullName>
    </submittedName>
</protein>
<dbReference type="Gene3D" id="3.40.630.30">
    <property type="match status" value="1"/>
</dbReference>
<dbReference type="InterPro" id="IPR050832">
    <property type="entry name" value="Bact_Acetyltransf"/>
</dbReference>
<dbReference type="Proteomes" id="UP000737171">
    <property type="component" value="Unassembled WGS sequence"/>
</dbReference>
<evidence type="ECO:0000259" key="3">
    <source>
        <dbReference type="PROSITE" id="PS51186"/>
    </source>
</evidence>
<dbReference type="PROSITE" id="PS51186">
    <property type="entry name" value="GNAT"/>
    <property type="match status" value="1"/>
</dbReference>
<dbReference type="Pfam" id="PF00583">
    <property type="entry name" value="Acetyltransf_1"/>
    <property type="match status" value="1"/>
</dbReference>
<name>A0ABX2EA83_9BURK</name>
<feature type="domain" description="N-acetyltransferase" evidence="3">
    <location>
        <begin position="6"/>
        <end position="172"/>
    </location>
</feature>
<dbReference type="EMBL" id="JABRWJ010000001">
    <property type="protein sequence ID" value="NRF65738.1"/>
    <property type="molecule type" value="Genomic_DNA"/>
</dbReference>
<evidence type="ECO:0000313" key="4">
    <source>
        <dbReference type="EMBL" id="NRF65738.1"/>
    </source>
</evidence>